<accession>A0A8J6PH99</accession>
<dbReference type="GO" id="GO:0006302">
    <property type="term" value="P:double-strand break repair"/>
    <property type="evidence" value="ECO:0007669"/>
    <property type="project" value="TreeGrafter"/>
</dbReference>
<gene>
    <name evidence="4 6" type="primary">recO</name>
    <name evidence="6" type="ORF">H9Y05_02895</name>
</gene>
<keyword evidence="2 4" id="KW-0233">DNA recombination</keyword>
<evidence type="ECO:0000256" key="4">
    <source>
        <dbReference type="HAMAP-Rule" id="MF_00201"/>
    </source>
</evidence>
<dbReference type="InterPro" id="IPR037278">
    <property type="entry name" value="ARFGAP/RecO"/>
</dbReference>
<dbReference type="Pfam" id="PF11967">
    <property type="entry name" value="RecO_N"/>
    <property type="match status" value="1"/>
</dbReference>
<dbReference type="AlphaFoldDB" id="A0A8J6PH99"/>
<protein>
    <recommendedName>
        <fullName evidence="4">DNA repair protein RecO</fullName>
    </recommendedName>
    <alternativeName>
        <fullName evidence="4">Recombination protein O</fullName>
    </alternativeName>
</protein>
<comment type="similarity">
    <text evidence="4">Belongs to the RecO family.</text>
</comment>
<dbReference type="GO" id="GO:0006310">
    <property type="term" value="P:DNA recombination"/>
    <property type="evidence" value="ECO:0007669"/>
    <property type="project" value="UniProtKB-UniRule"/>
</dbReference>
<evidence type="ECO:0000259" key="5">
    <source>
        <dbReference type="Pfam" id="PF11967"/>
    </source>
</evidence>
<keyword evidence="3 4" id="KW-0234">DNA repair</keyword>
<organism evidence="6 7">
    <name type="scientific">Taishania pollutisoli</name>
    <dbReference type="NCBI Taxonomy" id="2766479"/>
    <lineage>
        <taxon>Bacteria</taxon>
        <taxon>Pseudomonadati</taxon>
        <taxon>Bacteroidota</taxon>
        <taxon>Flavobacteriia</taxon>
        <taxon>Flavobacteriales</taxon>
        <taxon>Crocinitomicaceae</taxon>
        <taxon>Taishania</taxon>
    </lineage>
</organism>
<dbReference type="NCBIfam" id="TIGR00613">
    <property type="entry name" value="reco"/>
    <property type="match status" value="1"/>
</dbReference>
<evidence type="ECO:0000256" key="3">
    <source>
        <dbReference type="ARBA" id="ARBA00023204"/>
    </source>
</evidence>
<evidence type="ECO:0000313" key="6">
    <source>
        <dbReference type="EMBL" id="MBC9811414.1"/>
    </source>
</evidence>
<evidence type="ECO:0000313" key="7">
    <source>
        <dbReference type="Proteomes" id="UP000652681"/>
    </source>
</evidence>
<keyword evidence="7" id="KW-1185">Reference proteome</keyword>
<dbReference type="PANTHER" id="PTHR33991:SF1">
    <property type="entry name" value="DNA REPAIR PROTEIN RECO"/>
    <property type="match status" value="1"/>
</dbReference>
<keyword evidence="1 4" id="KW-0227">DNA damage</keyword>
<dbReference type="PANTHER" id="PTHR33991">
    <property type="entry name" value="DNA REPAIR PROTEIN RECO"/>
    <property type="match status" value="1"/>
</dbReference>
<feature type="domain" description="DNA replication/recombination mediator RecO N-terminal" evidence="5">
    <location>
        <begin position="1"/>
        <end position="72"/>
    </location>
</feature>
<dbReference type="Pfam" id="PF02565">
    <property type="entry name" value="RecO_C"/>
    <property type="match status" value="1"/>
</dbReference>
<dbReference type="InterPro" id="IPR022572">
    <property type="entry name" value="DNA_rep/recomb_RecO_N"/>
</dbReference>
<dbReference type="SUPFAM" id="SSF50249">
    <property type="entry name" value="Nucleic acid-binding proteins"/>
    <property type="match status" value="1"/>
</dbReference>
<dbReference type="InterPro" id="IPR003717">
    <property type="entry name" value="RecO"/>
</dbReference>
<proteinExistence type="inferred from homology"/>
<comment type="caution">
    <text evidence="6">The sequence shown here is derived from an EMBL/GenBank/DDBJ whole genome shotgun (WGS) entry which is preliminary data.</text>
</comment>
<evidence type="ECO:0000256" key="2">
    <source>
        <dbReference type="ARBA" id="ARBA00023172"/>
    </source>
</evidence>
<dbReference type="Proteomes" id="UP000652681">
    <property type="component" value="Unassembled WGS sequence"/>
</dbReference>
<dbReference type="RefSeq" id="WP_216713446.1">
    <property type="nucleotide sequence ID" value="NZ_JACVEL010000001.1"/>
</dbReference>
<dbReference type="GO" id="GO:0043590">
    <property type="term" value="C:bacterial nucleoid"/>
    <property type="evidence" value="ECO:0007669"/>
    <property type="project" value="TreeGrafter"/>
</dbReference>
<dbReference type="HAMAP" id="MF_00201">
    <property type="entry name" value="RecO"/>
    <property type="match status" value="1"/>
</dbReference>
<evidence type="ECO:0000256" key="1">
    <source>
        <dbReference type="ARBA" id="ARBA00022763"/>
    </source>
</evidence>
<reference evidence="6" key="1">
    <citation type="submission" date="2020-09" db="EMBL/GenBank/DDBJ databases">
        <title>Taishania pollutisoli gen. nov., sp. nov., Isolated from Tetrabromobisphenol A-Contaminated Soil.</title>
        <authorList>
            <person name="Chen Q."/>
        </authorList>
    </citation>
    <scope>NUCLEOTIDE SEQUENCE</scope>
    <source>
        <strain evidence="6">CZZ-1</strain>
    </source>
</reference>
<comment type="function">
    <text evidence="4">Involved in DNA repair and RecF pathway recombination.</text>
</comment>
<dbReference type="InterPro" id="IPR012340">
    <property type="entry name" value="NA-bd_OB-fold"/>
</dbReference>
<dbReference type="SUPFAM" id="SSF57863">
    <property type="entry name" value="ArfGap/RecO-like zinc finger"/>
    <property type="match status" value="1"/>
</dbReference>
<sequence length="227" mass="26180">MKQTDTGIFLHRTSFSESSVIATFYTRNQGIQKFIFQGAKKKNNTLFPLNICELNFYRRPDSELGKLTQADTAVVLDSIVINPVKSIIAFFMADVIRQSLQTNEKETTVFEFLREAICELNDADDLVLFPLFFLVNFAPFIGIQPSLCDDEALYFNLKEGEFHSDYRPGEWCIEGEQVRHLYGLFESNTIAPAFRKQAFETILDYYQLHIPRFDVSKSLDIIRETLA</sequence>
<dbReference type="Gene3D" id="2.40.50.140">
    <property type="entry name" value="Nucleic acid-binding proteins"/>
    <property type="match status" value="1"/>
</dbReference>
<dbReference type="EMBL" id="JACVEL010000001">
    <property type="protein sequence ID" value="MBC9811414.1"/>
    <property type="molecule type" value="Genomic_DNA"/>
</dbReference>
<name>A0A8J6PH99_9FLAO</name>